<dbReference type="GO" id="GO:0004222">
    <property type="term" value="F:metalloendopeptidase activity"/>
    <property type="evidence" value="ECO:0007669"/>
    <property type="project" value="InterPro"/>
</dbReference>
<evidence type="ECO:0000313" key="3">
    <source>
        <dbReference type="Proteomes" id="UP000311919"/>
    </source>
</evidence>
<name>A0A4Z2DIG9_SCHJA</name>
<protein>
    <submittedName>
        <fullName evidence="2">Neprilysin-1</fullName>
    </submittedName>
</protein>
<dbReference type="PROSITE" id="PS51885">
    <property type="entry name" value="NEPRILYSIN"/>
    <property type="match status" value="1"/>
</dbReference>
<dbReference type="InterPro" id="IPR042089">
    <property type="entry name" value="Peptidase_M13_dom_2"/>
</dbReference>
<dbReference type="AlphaFoldDB" id="A0A4Z2DIG9"/>
<dbReference type="Gene3D" id="1.10.1380.10">
    <property type="entry name" value="Neutral endopeptidase , domain2"/>
    <property type="match status" value="1"/>
</dbReference>
<evidence type="ECO:0000259" key="1">
    <source>
        <dbReference type="Pfam" id="PF01431"/>
    </source>
</evidence>
<dbReference type="EMBL" id="SKCS01000122">
    <property type="protein sequence ID" value="TNN16248.1"/>
    <property type="molecule type" value="Genomic_DNA"/>
</dbReference>
<reference evidence="2 3" key="1">
    <citation type="submission" date="2019-03" db="EMBL/GenBank/DDBJ databases">
        <title>An improved genome assembly of the fluke Schistosoma japonicum.</title>
        <authorList>
            <person name="Hu W."/>
            <person name="Luo F."/>
            <person name="Yin M."/>
            <person name="Mo X."/>
            <person name="Sun C."/>
            <person name="Wu Q."/>
            <person name="Zhu B."/>
            <person name="Xiang M."/>
            <person name="Wang J."/>
            <person name="Wang Y."/>
            <person name="Zhang T."/>
            <person name="Xu B."/>
            <person name="Zheng H."/>
            <person name="Feng Z."/>
        </authorList>
    </citation>
    <scope>NUCLEOTIDE SEQUENCE [LARGE SCALE GENOMIC DNA]</scope>
    <source>
        <strain evidence="2">HuSjv2</strain>
        <tissue evidence="2">Worms</tissue>
    </source>
</reference>
<dbReference type="SUPFAM" id="SSF55486">
    <property type="entry name" value="Metalloproteases ('zincins'), catalytic domain"/>
    <property type="match status" value="1"/>
</dbReference>
<dbReference type="PANTHER" id="PTHR11733">
    <property type="entry name" value="ZINC METALLOPROTEASE FAMILY M13 NEPRILYSIN-RELATED"/>
    <property type="match status" value="1"/>
</dbReference>
<accession>A0A4Z2DIG9</accession>
<dbReference type="Proteomes" id="UP000311919">
    <property type="component" value="Unassembled WGS sequence"/>
</dbReference>
<dbReference type="Gene3D" id="3.40.390.10">
    <property type="entry name" value="Collagenase (Catalytic Domain)"/>
    <property type="match status" value="1"/>
</dbReference>
<dbReference type="GO" id="GO:0005886">
    <property type="term" value="C:plasma membrane"/>
    <property type="evidence" value="ECO:0007669"/>
    <property type="project" value="TreeGrafter"/>
</dbReference>
<dbReference type="OrthoDB" id="6475849at2759"/>
<organism evidence="2 3">
    <name type="scientific">Schistosoma japonicum</name>
    <name type="common">Blood fluke</name>
    <dbReference type="NCBI Taxonomy" id="6182"/>
    <lineage>
        <taxon>Eukaryota</taxon>
        <taxon>Metazoa</taxon>
        <taxon>Spiralia</taxon>
        <taxon>Lophotrochozoa</taxon>
        <taxon>Platyhelminthes</taxon>
        <taxon>Trematoda</taxon>
        <taxon>Digenea</taxon>
        <taxon>Strigeidida</taxon>
        <taxon>Schistosomatoidea</taxon>
        <taxon>Schistosomatidae</taxon>
        <taxon>Schistosoma</taxon>
    </lineage>
</organism>
<proteinExistence type="predicted"/>
<evidence type="ECO:0000313" key="2">
    <source>
        <dbReference type="EMBL" id="TNN16248.1"/>
    </source>
</evidence>
<gene>
    <name evidence="2" type="ORF">EWB00_000591</name>
</gene>
<dbReference type="InterPro" id="IPR018497">
    <property type="entry name" value="Peptidase_M13_C"/>
</dbReference>
<dbReference type="Pfam" id="PF01431">
    <property type="entry name" value="Peptidase_M13"/>
    <property type="match status" value="1"/>
</dbReference>
<dbReference type="InterPro" id="IPR024079">
    <property type="entry name" value="MetalloPept_cat_dom_sf"/>
</dbReference>
<dbReference type="PANTHER" id="PTHR11733:SF238">
    <property type="entry name" value="FI07649P-RELATED"/>
    <property type="match status" value="1"/>
</dbReference>
<feature type="domain" description="Peptidase M13 C-terminal" evidence="1">
    <location>
        <begin position="243"/>
        <end position="322"/>
    </location>
</feature>
<keyword evidence="3" id="KW-1185">Reference proteome</keyword>
<dbReference type="InterPro" id="IPR000718">
    <property type="entry name" value="Peptidase_M13"/>
</dbReference>
<sequence>MTTTTVKLTVCIHKDDPRLQEAKKFYKSCTNFRSPDTFISDLGDLISTYFSQWDLLPSTSHNDGAPNFENMDLTDFCLPAIIHLGSSPLFSLTMDPQTRSIKISQGSLSVDLTTDTAQSKKIEDEFYNIASILGILELHEAEVKAAYQMMKVTTIFDEVKQTVLKSIQEYNWLTEDQKIFLSNKIEKMEIHALYTSVSDSERKEDISVIYRFKLKSVVMTEVTIMETSEFELFWALSNAIFAKTDCFQEQYGRDETAKHKIREPGFLDEIIADNGALDVSFKTYKKLLRKLAGHVSQDPDTIRKHDQSFFRNFAQTLCGHHRGEALEGIYK</sequence>
<comment type="caution">
    <text evidence="2">The sequence shown here is derived from an EMBL/GenBank/DDBJ whole genome shotgun (WGS) entry which is preliminary data.</text>
</comment>
<dbReference type="GO" id="GO:0016485">
    <property type="term" value="P:protein processing"/>
    <property type="evidence" value="ECO:0007669"/>
    <property type="project" value="TreeGrafter"/>
</dbReference>